<dbReference type="SMART" id="SM00252">
    <property type="entry name" value="SH2"/>
    <property type="match status" value="2"/>
</dbReference>
<dbReference type="GO" id="GO:0005524">
    <property type="term" value="F:ATP binding"/>
    <property type="evidence" value="ECO:0007669"/>
    <property type="project" value="UniProtKB-UniRule"/>
</dbReference>
<feature type="domain" description="SH2" evidence="13">
    <location>
        <begin position="173"/>
        <end position="264"/>
    </location>
</feature>
<dbReference type="SMART" id="SM00219">
    <property type="entry name" value="TyrKc"/>
    <property type="match status" value="1"/>
</dbReference>
<dbReference type="InterPro" id="IPR011009">
    <property type="entry name" value="Kinase-like_dom_sf"/>
</dbReference>
<comment type="caution">
    <text evidence="15">The sequence shown here is derived from an EMBL/GenBank/DDBJ whole genome shotgun (WGS) entry which is preliminary data.</text>
</comment>
<dbReference type="Gene3D" id="3.30.505.10">
    <property type="entry name" value="SH2 domain"/>
    <property type="match status" value="2"/>
</dbReference>
<keyword evidence="4 8" id="KW-0067">ATP-binding</keyword>
<evidence type="ECO:0000256" key="3">
    <source>
        <dbReference type="ARBA" id="ARBA00022777"/>
    </source>
</evidence>
<dbReference type="FunFam" id="1.10.510.10:FF:000216">
    <property type="entry name" value="Tyrosine-protein kinase SYK"/>
    <property type="match status" value="1"/>
</dbReference>
<evidence type="ECO:0000256" key="9">
    <source>
        <dbReference type="PIRSR" id="PIRSR000604-1"/>
    </source>
</evidence>
<organism evidence="15 16">
    <name type="scientific">Patella caerulea</name>
    <name type="common">Rayed Mediterranean limpet</name>
    <dbReference type="NCBI Taxonomy" id="87958"/>
    <lineage>
        <taxon>Eukaryota</taxon>
        <taxon>Metazoa</taxon>
        <taxon>Spiralia</taxon>
        <taxon>Lophotrochozoa</taxon>
        <taxon>Mollusca</taxon>
        <taxon>Gastropoda</taxon>
        <taxon>Patellogastropoda</taxon>
        <taxon>Patelloidea</taxon>
        <taxon>Patellidae</taxon>
        <taxon>Patella</taxon>
    </lineage>
</organism>
<evidence type="ECO:0000256" key="7">
    <source>
        <dbReference type="ARBA" id="ARBA00051245"/>
    </source>
</evidence>
<dbReference type="SMART" id="SM00220">
    <property type="entry name" value="S_TKc"/>
    <property type="match status" value="1"/>
</dbReference>
<evidence type="ECO:0000313" key="15">
    <source>
        <dbReference type="EMBL" id="KAK6179472.1"/>
    </source>
</evidence>
<dbReference type="PRINTS" id="PR00401">
    <property type="entry name" value="SH2DOMAIN"/>
</dbReference>
<keyword evidence="5" id="KW-0391">Immunity</keyword>
<keyword evidence="1 8" id="KW-0808">Transferase</keyword>
<evidence type="ECO:0000256" key="11">
    <source>
        <dbReference type="PROSITE-ProRule" id="PRU00191"/>
    </source>
</evidence>
<reference evidence="15 16" key="1">
    <citation type="submission" date="2024-01" db="EMBL/GenBank/DDBJ databases">
        <title>The genome of the rayed Mediterranean limpet Patella caerulea (Linnaeus, 1758).</title>
        <authorList>
            <person name="Anh-Thu Weber A."/>
            <person name="Halstead-Nussloch G."/>
        </authorList>
    </citation>
    <scope>NUCLEOTIDE SEQUENCE [LARGE SCALE GENOMIC DNA]</scope>
    <source>
        <strain evidence="15">AATW-2023a</strain>
        <tissue evidence="15">Whole specimen</tissue>
    </source>
</reference>
<dbReference type="PROSITE" id="PS00109">
    <property type="entry name" value="PROTEIN_KINASE_TYR"/>
    <property type="match status" value="1"/>
</dbReference>
<dbReference type="Proteomes" id="UP001347796">
    <property type="component" value="Unassembled WGS sequence"/>
</dbReference>
<dbReference type="PRINTS" id="PR00109">
    <property type="entry name" value="TYRKINASE"/>
</dbReference>
<dbReference type="Gene3D" id="1.10.510.10">
    <property type="entry name" value="Transferase(Phosphotransferase) domain 1"/>
    <property type="match status" value="1"/>
</dbReference>
<dbReference type="PANTHER" id="PTHR24418">
    <property type="entry name" value="TYROSINE-PROTEIN KINASE"/>
    <property type="match status" value="1"/>
</dbReference>
<dbReference type="Pfam" id="PF07714">
    <property type="entry name" value="PK_Tyr_Ser-Thr"/>
    <property type="match status" value="1"/>
</dbReference>
<dbReference type="EC" id="2.7.10.2" evidence="8"/>
<dbReference type="PROSITE" id="PS50011">
    <property type="entry name" value="PROTEIN_KINASE_DOM"/>
    <property type="match status" value="1"/>
</dbReference>
<dbReference type="InterPro" id="IPR050198">
    <property type="entry name" value="Non-receptor_tyrosine_kinases"/>
</dbReference>
<evidence type="ECO:0000256" key="8">
    <source>
        <dbReference type="PIRNR" id="PIRNR000604"/>
    </source>
</evidence>
<feature type="domain" description="Protein kinase" evidence="14">
    <location>
        <begin position="370"/>
        <end position="632"/>
    </location>
</feature>
<evidence type="ECO:0000313" key="16">
    <source>
        <dbReference type="Proteomes" id="UP001347796"/>
    </source>
</evidence>
<dbReference type="SUPFAM" id="SSF55550">
    <property type="entry name" value="SH2 domain"/>
    <property type="match status" value="2"/>
</dbReference>
<name>A0AAN8PJZ0_PATCE</name>
<evidence type="ECO:0000256" key="5">
    <source>
        <dbReference type="ARBA" id="ARBA00022859"/>
    </source>
</evidence>
<keyword evidence="3 8" id="KW-0418">Kinase</keyword>
<evidence type="ECO:0000256" key="10">
    <source>
        <dbReference type="PIRSR" id="PIRSR000604-2"/>
    </source>
</evidence>
<evidence type="ECO:0000256" key="6">
    <source>
        <dbReference type="ARBA" id="ARBA00023137"/>
    </source>
</evidence>
<feature type="binding site" evidence="10 12">
    <location>
        <position position="401"/>
    </location>
    <ligand>
        <name>ATP</name>
        <dbReference type="ChEBI" id="CHEBI:30616"/>
    </ligand>
</feature>
<dbReference type="GO" id="GO:0002376">
    <property type="term" value="P:immune system process"/>
    <property type="evidence" value="ECO:0007669"/>
    <property type="project" value="UniProtKB-KW"/>
</dbReference>
<keyword evidence="16" id="KW-1185">Reference proteome</keyword>
<dbReference type="InterPro" id="IPR001245">
    <property type="entry name" value="Ser-Thr/Tyr_kinase_cat_dom"/>
</dbReference>
<proteinExistence type="inferred from homology"/>
<comment type="similarity">
    <text evidence="8">Belongs to the protein kinase superfamily. Tyr protein kinase family. SYK/ZAP-70 subfamily.</text>
</comment>
<keyword evidence="6 8" id="KW-0829">Tyrosine-protein kinase</keyword>
<feature type="active site" description="Proton acceptor" evidence="9">
    <location>
        <position position="493"/>
    </location>
</feature>
<gene>
    <name evidence="15" type="ORF">SNE40_011824</name>
</gene>
<feature type="domain" description="SH2" evidence="13">
    <location>
        <begin position="21"/>
        <end position="113"/>
    </location>
</feature>
<keyword evidence="11" id="KW-0727">SH2 domain</keyword>
<sequence length="635" mass="72674">MSLSRRDSNLGGPKKASSTTFFYGRITREEAENILKTKGMQDGLFLLRESISPLGNYAVSICNNGGIHHYIIEKKADGQFMIPQGRKFPGPVELIEHYKNNLDGFVTAPTIPCERDADQQAIAFRGMTYSDLEKEMTVRAKAIKNVDMSKAFGPMRDHFMKMVARDLHLKQPWFHGKLSRSNAETRITKDGQEQGKFMVRARDDKKTFALTLCHENSIKHYFININSEEKLSIEDGPKFECLIMLIDHYHNKQDGLACKLTVPCKNPSFSKEDMIKYLRTCNEALFANRSRQSMSRDVPVPPERVFRTASIRSQIPVPPIPSADVIDTDDPAGVDEAAPDIKDVNSKNLESEYMQVRRREKRFELEPHRLTLQDDLGSGQFGSVVKGLCRMDSIDIPVAIKTLKNEELVPGVEPELFKEAKVMQEFDHKNIVRLIGICKSDSIMLVLELAPLGPLHKFLPRNKDMKEVEIIRLMLQVAKGMAYLENKKFVHRDLAARNVLLVDRAFAKISDFGMSKALSRENNYYEAETAGKWPLKWYAMECIFFWKFDSKSDVWSYGVTMWEALTYGGKPYYKMKCQDIVEFLQAGNRLKRPDACCDAAYNIMMSCWKENKHERPTFSELATKMELLHQNLLLG</sequence>
<dbReference type="PROSITE" id="PS00107">
    <property type="entry name" value="PROTEIN_KINASE_ATP"/>
    <property type="match status" value="1"/>
</dbReference>
<dbReference type="InterPro" id="IPR036860">
    <property type="entry name" value="SH2_dom_sf"/>
</dbReference>
<evidence type="ECO:0000256" key="4">
    <source>
        <dbReference type="ARBA" id="ARBA00022840"/>
    </source>
</evidence>
<evidence type="ECO:0000256" key="1">
    <source>
        <dbReference type="ARBA" id="ARBA00022679"/>
    </source>
</evidence>
<evidence type="ECO:0000256" key="12">
    <source>
        <dbReference type="PROSITE-ProRule" id="PRU10141"/>
    </source>
</evidence>
<dbReference type="InterPro" id="IPR012234">
    <property type="entry name" value="Tyr_kinase_non-rcpt_SYK/ZAP70"/>
</dbReference>
<evidence type="ECO:0000256" key="2">
    <source>
        <dbReference type="ARBA" id="ARBA00022741"/>
    </source>
</evidence>
<dbReference type="GO" id="GO:0035556">
    <property type="term" value="P:intracellular signal transduction"/>
    <property type="evidence" value="ECO:0007669"/>
    <property type="project" value="InterPro"/>
</dbReference>
<feature type="binding site" evidence="10">
    <location>
        <begin position="376"/>
        <end position="384"/>
    </location>
    <ligand>
        <name>ATP</name>
        <dbReference type="ChEBI" id="CHEBI:30616"/>
    </ligand>
</feature>
<accession>A0AAN8PJZ0</accession>
<dbReference type="PIRSF" id="PIRSF000604">
    <property type="entry name" value="TyrPK_SYK"/>
    <property type="match status" value="1"/>
</dbReference>
<dbReference type="GO" id="GO:0005737">
    <property type="term" value="C:cytoplasm"/>
    <property type="evidence" value="ECO:0007669"/>
    <property type="project" value="InterPro"/>
</dbReference>
<dbReference type="AlphaFoldDB" id="A0AAN8PJZ0"/>
<dbReference type="EMBL" id="JAZGQO010000008">
    <property type="protein sequence ID" value="KAK6179472.1"/>
    <property type="molecule type" value="Genomic_DNA"/>
</dbReference>
<protein>
    <recommendedName>
        <fullName evidence="8">Tyrosine-protein kinase</fullName>
        <ecNumber evidence="8">2.7.10.2</ecNumber>
    </recommendedName>
</protein>
<dbReference type="Gene3D" id="3.30.200.20">
    <property type="entry name" value="Phosphorylase Kinase, domain 1"/>
    <property type="match status" value="1"/>
</dbReference>
<comment type="catalytic activity">
    <reaction evidence="7 8">
        <text>L-tyrosyl-[protein] + ATP = O-phospho-L-tyrosyl-[protein] + ADP + H(+)</text>
        <dbReference type="Rhea" id="RHEA:10596"/>
        <dbReference type="Rhea" id="RHEA-COMP:10136"/>
        <dbReference type="Rhea" id="RHEA-COMP:20101"/>
        <dbReference type="ChEBI" id="CHEBI:15378"/>
        <dbReference type="ChEBI" id="CHEBI:30616"/>
        <dbReference type="ChEBI" id="CHEBI:46858"/>
        <dbReference type="ChEBI" id="CHEBI:61978"/>
        <dbReference type="ChEBI" id="CHEBI:456216"/>
        <dbReference type="EC" id="2.7.10.2"/>
    </reaction>
</comment>
<dbReference type="SUPFAM" id="SSF56112">
    <property type="entry name" value="Protein kinase-like (PK-like)"/>
    <property type="match status" value="1"/>
</dbReference>
<evidence type="ECO:0000259" key="14">
    <source>
        <dbReference type="PROSITE" id="PS50011"/>
    </source>
</evidence>
<dbReference type="InterPro" id="IPR000719">
    <property type="entry name" value="Prot_kinase_dom"/>
</dbReference>
<evidence type="ECO:0000259" key="13">
    <source>
        <dbReference type="PROSITE" id="PS50001"/>
    </source>
</evidence>
<dbReference type="InterPro" id="IPR000980">
    <property type="entry name" value="SH2"/>
</dbReference>
<dbReference type="InterPro" id="IPR008266">
    <property type="entry name" value="Tyr_kinase_AS"/>
</dbReference>
<keyword evidence="2 8" id="KW-0547">Nucleotide-binding</keyword>
<dbReference type="InterPro" id="IPR017441">
    <property type="entry name" value="Protein_kinase_ATP_BS"/>
</dbReference>
<dbReference type="PROSITE" id="PS50001">
    <property type="entry name" value="SH2"/>
    <property type="match status" value="2"/>
</dbReference>
<dbReference type="InterPro" id="IPR020635">
    <property type="entry name" value="Tyr_kinase_cat_dom"/>
</dbReference>
<dbReference type="Pfam" id="PF00017">
    <property type="entry name" value="SH2"/>
    <property type="match status" value="2"/>
</dbReference>
<dbReference type="GO" id="GO:0004715">
    <property type="term" value="F:non-membrane spanning protein tyrosine kinase activity"/>
    <property type="evidence" value="ECO:0007669"/>
    <property type="project" value="UniProtKB-EC"/>
</dbReference>